<feature type="transmembrane region" description="Helical" evidence="9">
    <location>
        <begin position="70"/>
        <end position="90"/>
    </location>
</feature>
<dbReference type="Proteomes" id="UP001168821">
    <property type="component" value="Unassembled WGS sequence"/>
</dbReference>
<proteinExistence type="inferred from homology"/>
<evidence type="ECO:0000313" key="10">
    <source>
        <dbReference type="EMBL" id="KAJ3653904.1"/>
    </source>
</evidence>
<sequence length="433" mass="50045">MRVIRKMKSDMALTIEPDPTLAYPQHSFHESFSFVIVFGQFFGIMPLYGMTRKNIQDVQFKWKSFRFLYACYNIAGAFVMGAFCILKFALHGLMLDQAGPTSFYILNFCGAVQFIVLAKNWSNVLKEWSLMEMSMRGYGSVVTMKRRHMIMTTVVMTLALAEHLLFIGNAFTMGQHCGNFSLDSSDEIYFELAFPSVFKVIEYSPWKAFFVELANVISTVTWNYTDLFIMLISCSLAARFAQINRRLKTNRVMHEKFWKEIREDYSKVAHLVQVVDKHLAALVTISFFNNAFFLCVQLYNSLKIRSTPVETIYYFYSFGFLVARTISVTLYGAWINDESRKPLEVLHSIPSEYYCEEIARMIHQINASPVGITGSRFFMITRSFLLKVSECSVIWYSIEDPLTTHFFKHQSTRGNEMSLPFPLYFGVRTALSS</sequence>
<feature type="transmembrane region" description="Helical" evidence="9">
    <location>
        <begin position="279"/>
        <end position="299"/>
    </location>
</feature>
<keyword evidence="6 9" id="KW-0472">Membrane</keyword>
<dbReference type="GO" id="GO:0007165">
    <property type="term" value="P:signal transduction"/>
    <property type="evidence" value="ECO:0007669"/>
    <property type="project" value="UniProtKB-KW"/>
</dbReference>
<dbReference type="PANTHER" id="PTHR21421">
    <property type="entry name" value="GUSTATORY RECEPTOR"/>
    <property type="match status" value="1"/>
</dbReference>
<keyword evidence="5 9" id="KW-1133">Transmembrane helix</keyword>
<evidence type="ECO:0000313" key="11">
    <source>
        <dbReference type="Proteomes" id="UP001168821"/>
    </source>
</evidence>
<keyword evidence="3" id="KW-1003">Cell membrane</keyword>
<evidence type="ECO:0000256" key="1">
    <source>
        <dbReference type="ARBA" id="ARBA00004651"/>
    </source>
</evidence>
<protein>
    <recommendedName>
        <fullName evidence="8">Gustatory receptor</fullName>
    </recommendedName>
</protein>
<keyword evidence="11" id="KW-1185">Reference proteome</keyword>
<comment type="similarity">
    <text evidence="2">Belongs to the insect chemoreceptor superfamily. Gustatory receptor (GR) family. Gr5a subfamily.</text>
</comment>
<dbReference type="GO" id="GO:0005886">
    <property type="term" value="C:plasma membrane"/>
    <property type="evidence" value="ECO:0007669"/>
    <property type="project" value="UniProtKB-SubCell"/>
</dbReference>
<feature type="transmembrane region" description="Helical" evidence="9">
    <location>
        <begin position="31"/>
        <end position="49"/>
    </location>
</feature>
<comment type="subcellular location">
    <subcellularLocation>
        <location evidence="1">Cell membrane</location>
        <topology evidence="1">Multi-pass membrane protein</topology>
    </subcellularLocation>
</comment>
<organism evidence="10 11">
    <name type="scientific">Zophobas morio</name>
    <dbReference type="NCBI Taxonomy" id="2755281"/>
    <lineage>
        <taxon>Eukaryota</taxon>
        <taxon>Metazoa</taxon>
        <taxon>Ecdysozoa</taxon>
        <taxon>Arthropoda</taxon>
        <taxon>Hexapoda</taxon>
        <taxon>Insecta</taxon>
        <taxon>Pterygota</taxon>
        <taxon>Neoptera</taxon>
        <taxon>Endopterygota</taxon>
        <taxon>Coleoptera</taxon>
        <taxon>Polyphaga</taxon>
        <taxon>Cucujiformia</taxon>
        <taxon>Tenebrionidae</taxon>
        <taxon>Zophobas</taxon>
    </lineage>
</organism>
<evidence type="ECO:0000256" key="5">
    <source>
        <dbReference type="ARBA" id="ARBA00022989"/>
    </source>
</evidence>
<evidence type="ECO:0000256" key="6">
    <source>
        <dbReference type="ARBA" id="ARBA00023136"/>
    </source>
</evidence>
<reference evidence="10" key="1">
    <citation type="journal article" date="2023" name="G3 (Bethesda)">
        <title>Whole genome assemblies of Zophobas morio and Tenebrio molitor.</title>
        <authorList>
            <person name="Kaur S."/>
            <person name="Stinson S.A."/>
            <person name="diCenzo G.C."/>
        </authorList>
    </citation>
    <scope>NUCLEOTIDE SEQUENCE</scope>
    <source>
        <strain evidence="10">QUZm001</strain>
    </source>
</reference>
<keyword evidence="8" id="KW-0807">Transducer</keyword>
<evidence type="ECO:0000256" key="2">
    <source>
        <dbReference type="ARBA" id="ARBA00005327"/>
    </source>
</evidence>
<feature type="transmembrane region" description="Helical" evidence="9">
    <location>
        <begin position="222"/>
        <end position="241"/>
    </location>
</feature>
<comment type="function">
    <text evidence="8">Plays a role in the sugar gustatory response.</text>
</comment>
<dbReference type="GO" id="GO:0008527">
    <property type="term" value="F:taste receptor activity"/>
    <property type="evidence" value="ECO:0007669"/>
    <property type="project" value="InterPro"/>
</dbReference>
<evidence type="ECO:0000256" key="3">
    <source>
        <dbReference type="ARBA" id="ARBA00022475"/>
    </source>
</evidence>
<dbReference type="InterPro" id="IPR009318">
    <property type="entry name" value="Gustatory_rcpt"/>
</dbReference>
<dbReference type="Pfam" id="PF06151">
    <property type="entry name" value="Trehalose_recp"/>
    <property type="match status" value="1"/>
</dbReference>
<keyword evidence="4 9" id="KW-0812">Transmembrane</keyword>
<feature type="transmembrane region" description="Helical" evidence="9">
    <location>
        <begin position="150"/>
        <end position="171"/>
    </location>
</feature>
<evidence type="ECO:0000256" key="8">
    <source>
        <dbReference type="PIRNR" id="PIRNR038981"/>
    </source>
</evidence>
<evidence type="ECO:0000256" key="9">
    <source>
        <dbReference type="SAM" id="Phobius"/>
    </source>
</evidence>
<comment type="caution">
    <text evidence="10">The sequence shown here is derived from an EMBL/GenBank/DDBJ whole genome shotgun (WGS) entry which is preliminary data.</text>
</comment>
<evidence type="ECO:0000256" key="4">
    <source>
        <dbReference type="ARBA" id="ARBA00022692"/>
    </source>
</evidence>
<dbReference type="GO" id="GO:0050916">
    <property type="term" value="P:sensory perception of sweet taste"/>
    <property type="evidence" value="ECO:0007669"/>
    <property type="project" value="UniProtKB-ARBA"/>
</dbReference>
<dbReference type="PANTHER" id="PTHR21421:SF29">
    <property type="entry name" value="GUSTATORY RECEPTOR 5A FOR TREHALOSE-RELATED"/>
    <property type="match status" value="1"/>
</dbReference>
<keyword evidence="7 8" id="KW-0675">Receptor</keyword>
<accession>A0AA38MFD0</accession>
<feature type="transmembrane region" description="Helical" evidence="9">
    <location>
        <begin position="311"/>
        <end position="334"/>
    </location>
</feature>
<dbReference type="EMBL" id="JALNTZ010000004">
    <property type="protein sequence ID" value="KAJ3653904.1"/>
    <property type="molecule type" value="Genomic_DNA"/>
</dbReference>
<feature type="transmembrane region" description="Helical" evidence="9">
    <location>
        <begin position="102"/>
        <end position="121"/>
    </location>
</feature>
<name>A0AA38MFD0_9CUCU</name>
<evidence type="ECO:0000256" key="7">
    <source>
        <dbReference type="ARBA" id="ARBA00023170"/>
    </source>
</evidence>
<dbReference type="AlphaFoldDB" id="A0AA38MFD0"/>
<gene>
    <name evidence="10" type="ORF">Zmor_013130</name>
</gene>
<dbReference type="PIRSF" id="PIRSF038981">
    <property type="entry name" value="GRP"/>
    <property type="match status" value="1"/>
</dbReference>